<feature type="transmembrane region" description="Helical" evidence="10">
    <location>
        <begin position="35"/>
        <end position="57"/>
    </location>
</feature>
<dbReference type="InterPro" id="IPR005467">
    <property type="entry name" value="His_kinase_dom"/>
</dbReference>
<dbReference type="Proteomes" id="UP000236724">
    <property type="component" value="Unassembled WGS sequence"/>
</dbReference>
<keyword evidence="4 13" id="KW-0808">Transferase</keyword>
<dbReference type="InterPro" id="IPR003661">
    <property type="entry name" value="HisK_dim/P_dom"/>
</dbReference>
<dbReference type="EC" id="2.7.13.3" evidence="2"/>
<dbReference type="GO" id="GO:0000155">
    <property type="term" value="F:phosphorelay sensor kinase activity"/>
    <property type="evidence" value="ECO:0007669"/>
    <property type="project" value="InterPro"/>
</dbReference>
<dbReference type="InterPro" id="IPR004358">
    <property type="entry name" value="Sig_transdc_His_kin-like_C"/>
</dbReference>
<feature type="transmembrane region" description="Helical" evidence="10">
    <location>
        <begin position="107"/>
        <end position="128"/>
    </location>
</feature>
<dbReference type="InterPro" id="IPR003594">
    <property type="entry name" value="HATPase_dom"/>
</dbReference>
<dbReference type="InterPro" id="IPR036097">
    <property type="entry name" value="HisK_dim/P_sf"/>
</dbReference>
<dbReference type="PROSITE" id="PS50109">
    <property type="entry name" value="HIS_KIN"/>
    <property type="match status" value="1"/>
</dbReference>
<dbReference type="SMART" id="SM00091">
    <property type="entry name" value="PAS"/>
    <property type="match status" value="1"/>
</dbReference>
<dbReference type="InterPro" id="IPR000014">
    <property type="entry name" value="PAS"/>
</dbReference>
<evidence type="ECO:0000256" key="8">
    <source>
        <dbReference type="ARBA" id="ARBA00023012"/>
    </source>
</evidence>
<dbReference type="RefSeq" id="WP_103921770.1">
    <property type="nucleotide sequence ID" value="NZ_FMSV02000546.1"/>
</dbReference>
<keyword evidence="6 13" id="KW-0418">Kinase</keyword>
<evidence type="ECO:0000256" key="3">
    <source>
        <dbReference type="ARBA" id="ARBA00022553"/>
    </source>
</evidence>
<dbReference type="CDD" id="cd00130">
    <property type="entry name" value="PAS"/>
    <property type="match status" value="1"/>
</dbReference>
<reference evidence="13 14" key="1">
    <citation type="submission" date="2016-10" db="EMBL/GenBank/DDBJ databases">
        <authorList>
            <person name="de Groot N.N."/>
        </authorList>
    </citation>
    <scope>NUCLEOTIDE SEQUENCE [LARGE SCALE GENOMIC DNA]</scope>
    <source>
        <strain evidence="13">MBHS1</strain>
    </source>
</reference>
<feature type="domain" description="PAS" evidence="12">
    <location>
        <begin position="214"/>
        <end position="252"/>
    </location>
</feature>
<evidence type="ECO:0000259" key="12">
    <source>
        <dbReference type="PROSITE" id="PS50112"/>
    </source>
</evidence>
<dbReference type="PANTHER" id="PTHR43065:SF52">
    <property type="entry name" value="SENSOR PROTEIN KINASE PILS"/>
    <property type="match status" value="1"/>
</dbReference>
<dbReference type="Pfam" id="PF00989">
    <property type="entry name" value="PAS"/>
    <property type="match status" value="1"/>
</dbReference>
<evidence type="ECO:0000256" key="6">
    <source>
        <dbReference type="ARBA" id="ARBA00022777"/>
    </source>
</evidence>
<keyword evidence="7" id="KW-0067">ATP-binding</keyword>
<evidence type="ECO:0000256" key="1">
    <source>
        <dbReference type="ARBA" id="ARBA00000085"/>
    </source>
</evidence>
<evidence type="ECO:0000256" key="2">
    <source>
        <dbReference type="ARBA" id="ARBA00012438"/>
    </source>
</evidence>
<feature type="transmembrane region" description="Helical" evidence="10">
    <location>
        <begin position="168"/>
        <end position="188"/>
    </location>
</feature>
<dbReference type="Pfam" id="PF00512">
    <property type="entry name" value="HisKA"/>
    <property type="match status" value="1"/>
</dbReference>
<dbReference type="InterPro" id="IPR036890">
    <property type="entry name" value="HATPase_C_sf"/>
</dbReference>
<dbReference type="SUPFAM" id="SSF47384">
    <property type="entry name" value="Homodimeric domain of signal transducing histidine kinase"/>
    <property type="match status" value="1"/>
</dbReference>
<feature type="transmembrane region" description="Helical" evidence="10">
    <location>
        <begin position="64"/>
        <end position="87"/>
    </location>
</feature>
<keyword evidence="10" id="KW-1133">Transmembrane helix</keyword>
<keyword evidence="3" id="KW-0597">Phosphoprotein</keyword>
<dbReference type="GO" id="GO:0006355">
    <property type="term" value="P:regulation of DNA-templated transcription"/>
    <property type="evidence" value="ECO:0007669"/>
    <property type="project" value="InterPro"/>
</dbReference>
<organism evidence="13 14">
    <name type="scientific">Candidatus Venteria ishoeyi</name>
    <dbReference type="NCBI Taxonomy" id="1899563"/>
    <lineage>
        <taxon>Bacteria</taxon>
        <taxon>Pseudomonadati</taxon>
        <taxon>Pseudomonadota</taxon>
        <taxon>Gammaproteobacteria</taxon>
        <taxon>Thiotrichales</taxon>
        <taxon>Thiotrichaceae</taxon>
        <taxon>Venteria</taxon>
    </lineage>
</organism>
<dbReference type="EMBL" id="FMSV02000546">
    <property type="protein sequence ID" value="SEH08197.1"/>
    <property type="molecule type" value="Genomic_DNA"/>
</dbReference>
<dbReference type="InterPro" id="IPR035965">
    <property type="entry name" value="PAS-like_dom_sf"/>
</dbReference>
<feature type="transmembrane region" description="Helical" evidence="10">
    <location>
        <begin position="140"/>
        <end position="162"/>
    </location>
</feature>
<keyword evidence="10" id="KW-0472">Membrane</keyword>
<dbReference type="SUPFAM" id="SSF55785">
    <property type="entry name" value="PYP-like sensor domain (PAS domain)"/>
    <property type="match status" value="1"/>
</dbReference>
<evidence type="ECO:0000313" key="13">
    <source>
        <dbReference type="EMBL" id="SEH08197.1"/>
    </source>
</evidence>
<evidence type="ECO:0000256" key="9">
    <source>
        <dbReference type="SAM" id="MobiDB-lite"/>
    </source>
</evidence>
<dbReference type="Pfam" id="PF25323">
    <property type="entry name" value="6TM_PilS"/>
    <property type="match status" value="1"/>
</dbReference>
<dbReference type="PRINTS" id="PR00344">
    <property type="entry name" value="BCTRLSENSOR"/>
</dbReference>
<gene>
    <name evidence="13" type="primary">walK_1</name>
    <name evidence="13" type="ORF">MBHS_04087</name>
</gene>
<keyword evidence="14" id="KW-1185">Reference proteome</keyword>
<dbReference type="InterPro" id="IPR013767">
    <property type="entry name" value="PAS_fold"/>
</dbReference>
<feature type="region of interest" description="Disordered" evidence="9">
    <location>
        <begin position="1"/>
        <end position="20"/>
    </location>
</feature>
<name>A0A1H6FDS6_9GAMM</name>
<dbReference type="PROSITE" id="PS50112">
    <property type="entry name" value="PAS"/>
    <property type="match status" value="1"/>
</dbReference>
<dbReference type="GO" id="GO:0005524">
    <property type="term" value="F:ATP binding"/>
    <property type="evidence" value="ECO:0007669"/>
    <property type="project" value="UniProtKB-KW"/>
</dbReference>
<keyword evidence="8" id="KW-0902">Two-component regulatory system</keyword>
<dbReference type="SMART" id="SM00387">
    <property type="entry name" value="HATPase_c"/>
    <property type="match status" value="1"/>
</dbReference>
<evidence type="ECO:0000256" key="5">
    <source>
        <dbReference type="ARBA" id="ARBA00022741"/>
    </source>
</evidence>
<dbReference type="Pfam" id="PF02518">
    <property type="entry name" value="HATPase_c"/>
    <property type="match status" value="1"/>
</dbReference>
<evidence type="ECO:0000256" key="4">
    <source>
        <dbReference type="ARBA" id="ARBA00022679"/>
    </source>
</evidence>
<comment type="catalytic activity">
    <reaction evidence="1">
        <text>ATP + protein L-histidine = ADP + protein N-phospho-L-histidine.</text>
        <dbReference type="EC" id="2.7.13.3"/>
    </reaction>
</comment>
<evidence type="ECO:0000256" key="7">
    <source>
        <dbReference type="ARBA" id="ARBA00022840"/>
    </source>
</evidence>
<dbReference type="Gene3D" id="3.30.565.10">
    <property type="entry name" value="Histidine kinase-like ATPase, C-terminal domain"/>
    <property type="match status" value="1"/>
</dbReference>
<dbReference type="OrthoDB" id="9792686at2"/>
<proteinExistence type="predicted"/>
<dbReference type="PANTHER" id="PTHR43065">
    <property type="entry name" value="SENSOR HISTIDINE KINASE"/>
    <property type="match status" value="1"/>
</dbReference>
<protein>
    <recommendedName>
        <fullName evidence="2">histidine kinase</fullName>
        <ecNumber evidence="2">2.7.13.3</ecNumber>
    </recommendedName>
</protein>
<keyword evidence="10" id="KW-0812">Transmembrane</keyword>
<dbReference type="SMART" id="SM00388">
    <property type="entry name" value="HisKA"/>
    <property type="match status" value="1"/>
</dbReference>
<dbReference type="AlphaFoldDB" id="A0A1H6FDS6"/>
<dbReference type="SUPFAM" id="SSF55874">
    <property type="entry name" value="ATPase domain of HSP90 chaperone/DNA topoisomerase II/histidine kinase"/>
    <property type="match status" value="1"/>
</dbReference>
<accession>A0A1H6FDS6</accession>
<dbReference type="CDD" id="cd00082">
    <property type="entry name" value="HisKA"/>
    <property type="match status" value="1"/>
</dbReference>
<feature type="domain" description="Histidine kinase" evidence="11">
    <location>
        <begin position="332"/>
        <end position="541"/>
    </location>
</feature>
<evidence type="ECO:0000313" key="14">
    <source>
        <dbReference type="Proteomes" id="UP000236724"/>
    </source>
</evidence>
<keyword evidence="5" id="KW-0547">Nucleotide-binding</keyword>
<sequence>MSFISFTSPPYIDTPPPEKKPLQNKEWKLLRLFNVYRLVLSALFISTYITNVAPNFFGSYKPELYLVVAAVYFLFTLISEILIHLQWWNFNAQVLLQGIWDILTITLLMYASGGLTSGVGVLLVVTIAGCSMLTEGRTAFFFAAIASLAVLLQEVYASIYHVFLQTSYTQAGMLGAVFFTSALLVHILSQRIRTTEALARQRGIHVEHLAQLNEQIVQHIHTGILVIDTLGKVRLCNEASIRLLGLAPNPLLQNLNELLPSLAESLRSWRRGRRSASLLFKPQHGEVEVIASFTRLYGAGAVSSLILLEDATLTTQRAQQLKLASLGRLTASIAHEVRNPLAAISQAGQLLEESPGLSVADKDLSSMILKHCQRVNTIIENVLQLSRQQESNNQKLLLNSWLENFIIEFKEQNQLSDADILLNISTEPLHIDFDPIQLHQVLWNLCENGLRYSQKQPLLSITCGKNPEAKRIYLDIQDNGRGMSESVLKQVFEPFFTTETHGTGLGLYLARELCAVNRGVLDLIENSQTGCRFRIHFVVFQTNHGN</sequence>
<dbReference type="Gene3D" id="3.30.450.20">
    <property type="entry name" value="PAS domain"/>
    <property type="match status" value="1"/>
</dbReference>
<dbReference type="Gene3D" id="1.10.287.130">
    <property type="match status" value="1"/>
</dbReference>
<evidence type="ECO:0000259" key="11">
    <source>
        <dbReference type="PROSITE" id="PS50109"/>
    </source>
</evidence>
<evidence type="ECO:0000256" key="10">
    <source>
        <dbReference type="SAM" id="Phobius"/>
    </source>
</evidence>